<accession>A0ABX4TSU3</accession>
<proteinExistence type="predicted"/>
<evidence type="ECO:0000313" key="2">
    <source>
        <dbReference type="EMBL" id="PLU09360.1"/>
    </source>
</evidence>
<comment type="caution">
    <text evidence="2">The sequence shown here is derived from an EMBL/GenBank/DDBJ whole genome shotgun (WGS) entry which is preliminary data.</text>
</comment>
<keyword evidence="1" id="KW-0732">Signal</keyword>
<dbReference type="EMBL" id="NBUC01000009">
    <property type="protein sequence ID" value="PLU09360.1"/>
    <property type="molecule type" value="Genomic_DNA"/>
</dbReference>
<dbReference type="Proteomes" id="UP001190825">
    <property type="component" value="Unassembled WGS sequence"/>
</dbReference>
<organism evidence="2 3">
    <name type="scientific">Sinorhizobium medicae</name>
    <dbReference type="NCBI Taxonomy" id="110321"/>
    <lineage>
        <taxon>Bacteria</taxon>
        <taxon>Pseudomonadati</taxon>
        <taxon>Pseudomonadota</taxon>
        <taxon>Alphaproteobacteria</taxon>
        <taxon>Hyphomicrobiales</taxon>
        <taxon>Rhizobiaceae</taxon>
        <taxon>Sinorhizobium/Ensifer group</taxon>
        <taxon>Sinorhizobium</taxon>
    </lineage>
</organism>
<feature type="chain" id="PRO_5047073168" evidence="1">
    <location>
        <begin position="42"/>
        <end position="102"/>
    </location>
</feature>
<evidence type="ECO:0000256" key="1">
    <source>
        <dbReference type="SAM" id="SignalP"/>
    </source>
</evidence>
<keyword evidence="3" id="KW-1185">Reference proteome</keyword>
<protein>
    <submittedName>
        <fullName evidence="2">Uncharacterized protein</fullName>
    </submittedName>
</protein>
<evidence type="ECO:0000313" key="3">
    <source>
        <dbReference type="Proteomes" id="UP001190825"/>
    </source>
</evidence>
<feature type="signal peptide" evidence="1">
    <location>
        <begin position="1"/>
        <end position="41"/>
    </location>
</feature>
<reference evidence="2 3" key="1">
    <citation type="journal article" date="2018" name="FEMS Microbiol. Ecol.">
        <title>Co-invading symbiotic mutualists of Medicago polymorpha retain high ancestral diversity and contain diverse accessory genomes.</title>
        <authorList>
            <person name="Porter S.S."/>
            <person name="Faber-Hammond J.J."/>
            <person name="Friesen M.L."/>
        </authorList>
    </citation>
    <scope>NUCLEOTIDE SEQUENCE [LARGE SCALE GENOMIC DNA]</scope>
    <source>
        <strain evidence="2 3">Str16</strain>
    </source>
</reference>
<gene>
    <name evidence="2" type="ORF">BMJ33_01195</name>
</gene>
<sequence length="102" mass="11189">MKRSSGNAVAAGLPAWPKFRSRRLRRILAAYALALATTAQAPTASAQSRYSGPFFVCEPQDHACEEAREAKHQKFVEGCKVDRGSLEGIWCVMHRPSGTPDE</sequence>
<name>A0ABX4TSU3_9HYPH</name>